<accession>E8JP99</accession>
<evidence type="ECO:0000313" key="9">
    <source>
        <dbReference type="EMBL" id="EFW88993.1"/>
    </source>
</evidence>
<evidence type="ECO:0000256" key="1">
    <source>
        <dbReference type="ARBA" id="ARBA00008061"/>
    </source>
</evidence>
<dbReference type="HOGENOM" id="CLU_891158_0_0_9"/>
<keyword evidence="6" id="KW-0812">Transmembrane</keyword>
<evidence type="ECO:0000259" key="7">
    <source>
        <dbReference type="Pfam" id="PF03714"/>
    </source>
</evidence>
<comment type="similarity">
    <text evidence="1">Belongs to the glycosyl hydrolase 13 family.</text>
</comment>
<dbReference type="AlphaFoldDB" id="E8JP99"/>
<evidence type="ECO:0000256" key="5">
    <source>
        <dbReference type="SAM" id="MobiDB-lite"/>
    </source>
</evidence>
<sequence length="253" mass="27719">MKKISRLSFPEKREYFGIRKLKVGVASVAIATTLFWGAGLTNVSADQISSQTPTSEVVNETSLPEDDNQSFLELEKTDDVSQNLEENNSSNLNADNKGQLNDLESPAVEETVPESQSAESNSNLQDVRETAESVRIDEVKTVTSTENSNQINLLKSSQPDNQVSNPPIAEDTIRVHFQAVNDDNYIQYGLRTWGAVAEPSDGNNWPSAATPFSANQKDDFGYYINVRQAASHGDIGCLLLKNGEKTSDSDQSI</sequence>
<evidence type="ECO:0000256" key="4">
    <source>
        <dbReference type="ARBA" id="ARBA00023295"/>
    </source>
</evidence>
<dbReference type="GO" id="GO:0030246">
    <property type="term" value="F:carbohydrate binding"/>
    <property type="evidence" value="ECO:0007669"/>
    <property type="project" value="InterPro"/>
</dbReference>
<dbReference type="GO" id="GO:0005975">
    <property type="term" value="P:carbohydrate metabolic process"/>
    <property type="evidence" value="ECO:0007669"/>
    <property type="project" value="InterPro"/>
</dbReference>
<feature type="region of interest" description="Disordered" evidence="5">
    <location>
        <begin position="46"/>
        <end position="132"/>
    </location>
</feature>
<keyword evidence="4" id="KW-0326">Glycosidase</keyword>
<evidence type="ECO:0000259" key="8">
    <source>
        <dbReference type="Pfam" id="PF04650"/>
    </source>
</evidence>
<evidence type="ECO:0000313" key="10">
    <source>
        <dbReference type="Proteomes" id="UP000005699"/>
    </source>
</evidence>
<dbReference type="InterPro" id="IPR005877">
    <property type="entry name" value="YSIRK_signal_dom"/>
</dbReference>
<comment type="caution">
    <text evidence="9">The sequence shown here is derived from an EMBL/GenBank/DDBJ whole genome shotgun (WGS) entry which is preliminary data.</text>
</comment>
<dbReference type="eggNOG" id="COG1523">
    <property type="taxonomic scope" value="Bacteria"/>
</dbReference>
<dbReference type="EMBL" id="AEVB01000025">
    <property type="protein sequence ID" value="EFW88993.1"/>
    <property type="molecule type" value="Genomic_DNA"/>
</dbReference>
<dbReference type="InterPro" id="IPR013784">
    <property type="entry name" value="Carb-bd-like_fold"/>
</dbReference>
<keyword evidence="6" id="KW-0472">Membrane</keyword>
<dbReference type="SUPFAM" id="SSF49452">
    <property type="entry name" value="Starch-binding domain-like"/>
    <property type="match status" value="1"/>
</dbReference>
<feature type="compositionally biased region" description="Low complexity" evidence="5">
    <location>
        <begin position="83"/>
        <end position="93"/>
    </location>
</feature>
<dbReference type="Pfam" id="PF04650">
    <property type="entry name" value="YSIRK_signal"/>
    <property type="match status" value="1"/>
</dbReference>
<proteinExistence type="inferred from homology"/>
<dbReference type="InterPro" id="IPR005323">
    <property type="entry name" value="CBM41_pullulanase"/>
</dbReference>
<evidence type="ECO:0000256" key="3">
    <source>
        <dbReference type="ARBA" id="ARBA00022801"/>
    </source>
</evidence>
<dbReference type="NCBIfam" id="TIGR01168">
    <property type="entry name" value="YSIRK_signal"/>
    <property type="match status" value="1"/>
</dbReference>
<keyword evidence="6" id="KW-1133">Transmembrane helix</keyword>
<dbReference type="Pfam" id="PF03714">
    <property type="entry name" value="PUD"/>
    <property type="match status" value="1"/>
</dbReference>
<keyword evidence="3" id="KW-0378">Hydrolase</keyword>
<protein>
    <submittedName>
        <fullName evidence="9">Gram-positive signal peptide protein, YSIRK family</fullName>
    </submittedName>
</protein>
<organism evidence="9 10">
    <name type="scientific">Streptococcus equinus ATCC 9812</name>
    <dbReference type="NCBI Taxonomy" id="525379"/>
    <lineage>
        <taxon>Bacteria</taxon>
        <taxon>Bacillati</taxon>
        <taxon>Bacillota</taxon>
        <taxon>Bacilli</taxon>
        <taxon>Lactobacillales</taxon>
        <taxon>Streptococcaceae</taxon>
        <taxon>Streptococcus</taxon>
    </lineage>
</organism>
<feature type="domain" description="Pullulanase carbohydrate-binding module 41" evidence="7">
    <location>
        <begin position="172"/>
        <end position="253"/>
    </location>
</feature>
<evidence type="ECO:0000256" key="6">
    <source>
        <dbReference type="SAM" id="Phobius"/>
    </source>
</evidence>
<name>E8JP99_STREI</name>
<keyword evidence="2" id="KW-0732">Signal</keyword>
<dbReference type="Proteomes" id="UP000005699">
    <property type="component" value="Unassembled WGS sequence"/>
</dbReference>
<dbReference type="CDD" id="cd10315">
    <property type="entry name" value="CBM41_pullulanase"/>
    <property type="match status" value="1"/>
</dbReference>
<feature type="transmembrane region" description="Helical" evidence="6">
    <location>
        <begin position="21"/>
        <end position="40"/>
    </location>
</feature>
<feature type="compositionally biased region" description="Polar residues" evidence="5">
    <location>
        <begin position="113"/>
        <end position="125"/>
    </location>
</feature>
<gene>
    <name evidence="9" type="ORF">HMPREF0819_0822</name>
</gene>
<evidence type="ECO:0000256" key="2">
    <source>
        <dbReference type="ARBA" id="ARBA00022729"/>
    </source>
</evidence>
<reference evidence="9 10" key="1">
    <citation type="submission" date="2010-12" db="EMBL/GenBank/DDBJ databases">
        <authorList>
            <person name="Muzny D."/>
            <person name="Qin X."/>
            <person name="Deng J."/>
            <person name="Jiang H."/>
            <person name="Liu Y."/>
            <person name="Qu J."/>
            <person name="Song X.-Z."/>
            <person name="Zhang L."/>
            <person name="Thornton R."/>
            <person name="Coyle M."/>
            <person name="Francisco L."/>
            <person name="Jackson L."/>
            <person name="Javaid M."/>
            <person name="Korchina V."/>
            <person name="Kovar C."/>
            <person name="Mata R."/>
            <person name="Mathew T."/>
            <person name="Ngo R."/>
            <person name="Nguyen L."/>
            <person name="Nguyen N."/>
            <person name="Okwuonu G."/>
            <person name="Ongeri F."/>
            <person name="Pham C."/>
            <person name="Simmons D."/>
            <person name="Wilczek-Boney K."/>
            <person name="Hale W."/>
            <person name="Jakkamsetti A."/>
            <person name="Pham P."/>
            <person name="Ruth R."/>
            <person name="San Lucas F."/>
            <person name="Warren J."/>
            <person name="Zhang J."/>
            <person name="Zhao Z."/>
            <person name="Zhou C."/>
            <person name="Zhu D."/>
            <person name="Lee S."/>
            <person name="Bess C."/>
            <person name="Blankenburg K."/>
            <person name="Forbes L."/>
            <person name="Fu Q."/>
            <person name="Gubbala S."/>
            <person name="Hirani K."/>
            <person name="Jayaseelan J.C."/>
            <person name="Lara F."/>
            <person name="Munidasa M."/>
            <person name="Palculict T."/>
            <person name="Patil S."/>
            <person name="Pu L.-L."/>
            <person name="Saada N."/>
            <person name="Tang L."/>
            <person name="Weissenberger G."/>
            <person name="Zhu Y."/>
            <person name="Hemphill L."/>
            <person name="Shang Y."/>
            <person name="Youmans B."/>
            <person name="Ayvaz T."/>
            <person name="Ross M."/>
            <person name="Santibanez J."/>
            <person name="Aqrawi P."/>
            <person name="Gross S."/>
            <person name="Joshi V."/>
            <person name="Fowler G."/>
            <person name="Nazareth L."/>
            <person name="Reid J."/>
            <person name="Worley K."/>
            <person name="Petrosino J."/>
            <person name="Highlander S."/>
            <person name="Gibbs R."/>
        </authorList>
    </citation>
    <scope>NUCLEOTIDE SEQUENCE [LARGE SCALE GENOMIC DNA]</scope>
    <source>
        <strain evidence="9 10">ATCC 9812</strain>
    </source>
</reference>
<feature type="compositionally biased region" description="Polar residues" evidence="5">
    <location>
        <begin position="46"/>
        <end position="62"/>
    </location>
</feature>
<feature type="domain" description="YSIRK Gram-positive signal peptide" evidence="8">
    <location>
        <begin position="11"/>
        <end position="35"/>
    </location>
</feature>
<dbReference type="GO" id="GO:0016798">
    <property type="term" value="F:hydrolase activity, acting on glycosyl bonds"/>
    <property type="evidence" value="ECO:0007669"/>
    <property type="project" value="UniProtKB-KW"/>
</dbReference>
<dbReference type="Gene3D" id="2.60.40.1110">
    <property type="match status" value="1"/>
</dbReference>